<dbReference type="OrthoDB" id="4150019at2759"/>
<feature type="region of interest" description="Disordered" evidence="1">
    <location>
        <begin position="157"/>
        <end position="214"/>
    </location>
</feature>
<feature type="compositionally biased region" description="Basic and acidic residues" evidence="1">
    <location>
        <begin position="58"/>
        <end position="69"/>
    </location>
</feature>
<protein>
    <submittedName>
        <fullName evidence="2">Uncharacterized protein</fullName>
    </submittedName>
</protein>
<proteinExistence type="predicted"/>
<evidence type="ECO:0000313" key="2">
    <source>
        <dbReference type="EMBL" id="KFH47231.1"/>
    </source>
</evidence>
<organism evidence="2 3">
    <name type="scientific">Hapsidospora chrysogenum (strain ATCC 11550 / CBS 779.69 / DSM 880 / IAM 14645 / JCM 23072 / IMI 49137)</name>
    <name type="common">Acremonium chrysogenum</name>
    <dbReference type="NCBI Taxonomy" id="857340"/>
    <lineage>
        <taxon>Eukaryota</taxon>
        <taxon>Fungi</taxon>
        <taxon>Dikarya</taxon>
        <taxon>Ascomycota</taxon>
        <taxon>Pezizomycotina</taxon>
        <taxon>Sordariomycetes</taxon>
        <taxon>Hypocreomycetidae</taxon>
        <taxon>Hypocreales</taxon>
        <taxon>Bionectriaceae</taxon>
        <taxon>Hapsidospora</taxon>
    </lineage>
</organism>
<keyword evidence="3" id="KW-1185">Reference proteome</keyword>
<feature type="region of interest" description="Disordered" evidence="1">
    <location>
        <begin position="97"/>
        <end position="129"/>
    </location>
</feature>
<comment type="caution">
    <text evidence="2">The sequence shown here is derived from an EMBL/GenBank/DDBJ whole genome shotgun (WGS) entry which is preliminary data.</text>
</comment>
<accession>A0A086TCZ9</accession>
<feature type="region of interest" description="Disordered" evidence="1">
    <location>
        <begin position="47"/>
        <end position="85"/>
    </location>
</feature>
<feature type="compositionally biased region" description="Basic and acidic residues" evidence="1">
    <location>
        <begin position="204"/>
        <end position="214"/>
    </location>
</feature>
<evidence type="ECO:0000313" key="3">
    <source>
        <dbReference type="Proteomes" id="UP000029964"/>
    </source>
</evidence>
<dbReference type="AlphaFoldDB" id="A0A086TCZ9"/>
<dbReference type="Proteomes" id="UP000029964">
    <property type="component" value="Unassembled WGS sequence"/>
</dbReference>
<name>A0A086TCZ9_HAPC1</name>
<dbReference type="EMBL" id="JPKY01000011">
    <property type="protein sequence ID" value="KFH47231.1"/>
    <property type="molecule type" value="Genomic_DNA"/>
</dbReference>
<reference evidence="3" key="1">
    <citation type="journal article" date="2014" name="Genome Announc.">
        <title>Genome sequence and annotation of Acremonium chrysogenum, producer of the beta-lactam antibiotic cephalosporin C.</title>
        <authorList>
            <person name="Terfehr D."/>
            <person name="Dahlmann T.A."/>
            <person name="Specht T."/>
            <person name="Zadra I."/>
            <person name="Kuernsteiner H."/>
            <person name="Kueck U."/>
        </authorList>
    </citation>
    <scope>NUCLEOTIDE SEQUENCE [LARGE SCALE GENOMIC DNA]</scope>
    <source>
        <strain evidence="3">ATCC 11550 / CBS 779.69 / DSM 880 / IAM 14645 / JCM 23072 / IMI 49137</strain>
    </source>
</reference>
<gene>
    <name evidence="2" type="ORF">ACRE_019040</name>
</gene>
<evidence type="ECO:0000256" key="1">
    <source>
        <dbReference type="SAM" id="MobiDB-lite"/>
    </source>
</evidence>
<dbReference type="HOGENOM" id="CLU_1288572_0_0_1"/>
<sequence length="214" mass="22412">MPPPPISGSGVGDGILGSMAGPGQVYDVNHNVPNWIPTGIPSFIDTPPTNWNNPWRGRPTESRISEHNPEPPLSATWAPSVSESAAPDMAWGQMPVPVRSSSYSGESLDGPNPAGFMPVQQGGPPGRPPYINPSLSMTNIADGYQTGMDSGGTMSPVPMSHPSQMQWQQHQNVLPPQGGFAPWGQGYGGPGPQNQLDGVGQPAHPDEATRAAPN</sequence>
<feature type="compositionally biased region" description="Polar residues" evidence="1">
    <location>
        <begin position="161"/>
        <end position="174"/>
    </location>
</feature>